<evidence type="ECO:0000256" key="1">
    <source>
        <dbReference type="SAM" id="MobiDB-lite"/>
    </source>
</evidence>
<evidence type="ECO:0000313" key="2">
    <source>
        <dbReference type="EMBL" id="EDR13143.1"/>
    </source>
</evidence>
<dbReference type="RefSeq" id="XP_001875641.1">
    <property type="nucleotide sequence ID" value="XM_001875606.1"/>
</dbReference>
<dbReference type="KEGG" id="lbc:LACBIDRAFT_322603"/>
<dbReference type="Proteomes" id="UP000001194">
    <property type="component" value="Unassembled WGS sequence"/>
</dbReference>
<protein>
    <submittedName>
        <fullName evidence="2">Predicted protein</fullName>
    </submittedName>
</protein>
<feature type="compositionally biased region" description="Low complexity" evidence="1">
    <location>
        <begin position="121"/>
        <end position="131"/>
    </location>
</feature>
<feature type="region of interest" description="Disordered" evidence="1">
    <location>
        <begin position="298"/>
        <end position="320"/>
    </location>
</feature>
<organism evidence="3">
    <name type="scientific">Laccaria bicolor (strain S238N-H82 / ATCC MYA-4686)</name>
    <name type="common">Bicoloured deceiver</name>
    <name type="synonym">Laccaria laccata var. bicolor</name>
    <dbReference type="NCBI Taxonomy" id="486041"/>
    <lineage>
        <taxon>Eukaryota</taxon>
        <taxon>Fungi</taxon>
        <taxon>Dikarya</taxon>
        <taxon>Basidiomycota</taxon>
        <taxon>Agaricomycotina</taxon>
        <taxon>Agaricomycetes</taxon>
        <taxon>Agaricomycetidae</taxon>
        <taxon>Agaricales</taxon>
        <taxon>Agaricineae</taxon>
        <taxon>Hydnangiaceae</taxon>
        <taxon>Laccaria</taxon>
    </lineage>
</organism>
<dbReference type="EMBL" id="DS547093">
    <property type="protein sequence ID" value="EDR13143.1"/>
    <property type="molecule type" value="Genomic_DNA"/>
</dbReference>
<dbReference type="AlphaFoldDB" id="B0CWW7"/>
<name>B0CWW7_LACBS</name>
<dbReference type="GeneID" id="6071265"/>
<dbReference type="InParanoid" id="B0CWW7"/>
<accession>B0CWW7</accession>
<keyword evidence="3" id="KW-1185">Reference proteome</keyword>
<sequence length="320" mass="35568">MAMACHIVHDDTPCHSLHIAYGPLPLLNIHTHLGTCTPTNHNGNNERLLGQQCMEKTMWHLNDPLGMCHVIQTAMTVCVGQDDAKNGVTTDNNKDIPEDVRDTSSELEGSGSHGSDDGSDSDSSSSLMASSQPHSYANHLMDHILLLKSARDKMAAPKANGHTPPKKKKKAAITMAKPVFAIAAETKAKNITYNLVIFPTSECMKELKKRAGTNTFMKLEEEEPFDTWKAQLLVCIDKTLTPTVLDFANYETTFTVPHISTAPMAISCDEEYTDMLECIRRTKDLVCAVFVQEHQQMLSSKKHEKENIPKENEDENMEDE</sequence>
<feature type="compositionally biased region" description="Basic and acidic residues" evidence="1">
    <location>
        <begin position="92"/>
        <end position="104"/>
    </location>
</feature>
<reference evidence="2 3" key="1">
    <citation type="journal article" date="2008" name="Nature">
        <title>The genome of Laccaria bicolor provides insights into mycorrhizal symbiosis.</title>
        <authorList>
            <person name="Martin F."/>
            <person name="Aerts A."/>
            <person name="Ahren D."/>
            <person name="Brun A."/>
            <person name="Danchin E.G.J."/>
            <person name="Duchaussoy F."/>
            <person name="Gibon J."/>
            <person name="Kohler A."/>
            <person name="Lindquist E."/>
            <person name="Pereda V."/>
            <person name="Salamov A."/>
            <person name="Shapiro H.J."/>
            <person name="Wuyts J."/>
            <person name="Blaudez D."/>
            <person name="Buee M."/>
            <person name="Brokstein P."/>
            <person name="Canbaeck B."/>
            <person name="Cohen D."/>
            <person name="Courty P.E."/>
            <person name="Coutinho P.M."/>
            <person name="Delaruelle C."/>
            <person name="Detter J.C."/>
            <person name="Deveau A."/>
            <person name="DiFazio S."/>
            <person name="Duplessis S."/>
            <person name="Fraissinet-Tachet L."/>
            <person name="Lucic E."/>
            <person name="Frey-Klett P."/>
            <person name="Fourrey C."/>
            <person name="Feussner I."/>
            <person name="Gay G."/>
            <person name="Grimwood J."/>
            <person name="Hoegger P.J."/>
            <person name="Jain P."/>
            <person name="Kilaru S."/>
            <person name="Labbe J."/>
            <person name="Lin Y.C."/>
            <person name="Legue V."/>
            <person name="Le Tacon F."/>
            <person name="Marmeisse R."/>
            <person name="Melayah D."/>
            <person name="Montanini B."/>
            <person name="Muratet M."/>
            <person name="Nehls U."/>
            <person name="Niculita-Hirzel H."/>
            <person name="Oudot-Le Secq M.P."/>
            <person name="Peter M."/>
            <person name="Quesneville H."/>
            <person name="Rajashekar B."/>
            <person name="Reich M."/>
            <person name="Rouhier N."/>
            <person name="Schmutz J."/>
            <person name="Yin T."/>
            <person name="Chalot M."/>
            <person name="Henrissat B."/>
            <person name="Kuees U."/>
            <person name="Lucas S."/>
            <person name="Van de Peer Y."/>
            <person name="Podila G.K."/>
            <person name="Polle A."/>
            <person name="Pukkila P.J."/>
            <person name="Richardson P.M."/>
            <person name="Rouze P."/>
            <person name="Sanders I.R."/>
            <person name="Stajich J.E."/>
            <person name="Tunlid A."/>
            <person name="Tuskan G."/>
            <person name="Grigoriev I.V."/>
        </authorList>
    </citation>
    <scope>NUCLEOTIDE SEQUENCE [LARGE SCALE GENOMIC DNA]</scope>
    <source>
        <strain evidence="3">S238N-H82 / ATCC MYA-4686</strain>
    </source>
</reference>
<proteinExistence type="predicted"/>
<feature type="compositionally biased region" description="Basic and acidic residues" evidence="1">
    <location>
        <begin position="301"/>
        <end position="311"/>
    </location>
</feature>
<dbReference type="OrthoDB" id="3063862at2759"/>
<gene>
    <name evidence="2" type="ORF">LACBIDRAFT_322603</name>
</gene>
<feature type="region of interest" description="Disordered" evidence="1">
    <location>
        <begin position="85"/>
        <end position="133"/>
    </location>
</feature>
<evidence type="ECO:0000313" key="3">
    <source>
        <dbReference type="Proteomes" id="UP000001194"/>
    </source>
</evidence>
<dbReference type="HOGENOM" id="CLU_868969_0_0_1"/>